<keyword evidence="3" id="KW-0614">Plasmid</keyword>
<dbReference type="KEGG" id="gba:J421_4639"/>
<gene>
    <name evidence="2" type="ORF">J421_4571</name>
    <name evidence="3" type="ORF">J421_4639</name>
</gene>
<evidence type="ECO:0000256" key="1">
    <source>
        <dbReference type="SAM" id="MobiDB-lite"/>
    </source>
</evidence>
<dbReference type="Proteomes" id="UP000019151">
    <property type="component" value="Plasmid 1"/>
</dbReference>
<evidence type="ECO:0008006" key="5">
    <source>
        <dbReference type="Google" id="ProtNLM"/>
    </source>
</evidence>
<reference evidence="3" key="1">
    <citation type="submission" date="2013-12" db="EMBL/GenBank/DDBJ databases">
        <authorList>
            <person name="DeBruyn J.M."/>
            <person name="Radosevich M."/>
            <person name="Wommack K.Eric."/>
            <person name="Polson S."/>
            <person name="Hauser L.J."/>
            <person name="Fawaz M.N."/>
            <person name="Korlach J."/>
            <person name="Tsai Y.-C."/>
        </authorList>
    </citation>
    <scope>NUCLEOTIDE SEQUENCE</scope>
    <source>
        <strain evidence="3">KBS708</strain>
        <plasmid evidence="3">1</plasmid>
    </source>
</reference>
<evidence type="ECO:0000313" key="2">
    <source>
        <dbReference type="EMBL" id="AHG92106.1"/>
    </source>
</evidence>
<dbReference type="EMBL" id="CP007129">
    <property type="protein sequence ID" value="AHG92106.1"/>
    <property type="molecule type" value="Genomic_DNA"/>
</dbReference>
<dbReference type="InParanoid" id="W0RM81"/>
<dbReference type="RefSeq" id="WP_148306497.1">
    <property type="nucleotide sequence ID" value="NZ_CP007129.1"/>
</dbReference>
<dbReference type="AlphaFoldDB" id="W0RM81"/>
<evidence type="ECO:0000313" key="3">
    <source>
        <dbReference type="EMBL" id="AHG92174.1"/>
    </source>
</evidence>
<evidence type="ECO:0000313" key="4">
    <source>
        <dbReference type="Proteomes" id="UP000019151"/>
    </source>
</evidence>
<feature type="region of interest" description="Disordered" evidence="1">
    <location>
        <begin position="21"/>
        <end position="42"/>
    </location>
</feature>
<keyword evidence="4" id="KW-1185">Reference proteome</keyword>
<protein>
    <recommendedName>
        <fullName evidence="5">Lipoprotein</fullName>
    </recommendedName>
</protein>
<feature type="compositionally biased region" description="Basic and acidic residues" evidence="1">
    <location>
        <begin position="21"/>
        <end position="30"/>
    </location>
</feature>
<proteinExistence type="predicted"/>
<dbReference type="KEGG" id="gba:J421_4571"/>
<organism evidence="3 4">
    <name type="scientific">Gemmatirosa kalamazoonensis</name>
    <dbReference type="NCBI Taxonomy" id="861299"/>
    <lineage>
        <taxon>Bacteria</taxon>
        <taxon>Pseudomonadati</taxon>
        <taxon>Gemmatimonadota</taxon>
        <taxon>Gemmatimonadia</taxon>
        <taxon>Gemmatimonadales</taxon>
        <taxon>Gemmatimonadaceae</taxon>
        <taxon>Gemmatirosa</taxon>
    </lineage>
</organism>
<geneLocation type="plasmid" evidence="3 4">
    <name>1</name>
</geneLocation>
<dbReference type="EMBL" id="CP007129">
    <property type="protein sequence ID" value="AHG92174.1"/>
    <property type="molecule type" value="Genomic_DNA"/>
</dbReference>
<dbReference type="HOGENOM" id="CLU_1313929_0_0_0"/>
<sequence length="209" mass="22834">MRDLKWCAVSLLIVGAAACKGADRGPDRQKVTAAQPVDTNPPGTRWTIDSTVDELTRAVSYELNARPVESSEPHGSITSTVDIRWRCGPRDPVASAGAAFDMALLDSPNVTVQPGGRPARYETWRRSGRFIVADPPLADSLVVDLHVTDTTIVRFEALGRPAYVHLPARGFPEAWRDWVARCDRGGTVRKIVLPRIGRAVSRVQQAASR</sequence>
<name>W0RM81_9BACT</name>
<reference evidence="3 4" key="2">
    <citation type="journal article" date="2014" name="Genome Announc.">
        <title>Genome Sequence and Methylome of Soil Bacterium Gemmatirosa kalamazoonensis KBS708T, a Member of the Rarely Cultivated Gemmatimonadetes Phylum.</title>
        <authorList>
            <person name="Debruyn J.M."/>
            <person name="Radosevich M."/>
            <person name="Wommack K.E."/>
            <person name="Polson S.W."/>
            <person name="Hauser L.J."/>
            <person name="Fawaz M.N."/>
            <person name="Korlach J."/>
            <person name="Tsai Y.C."/>
        </authorList>
    </citation>
    <scope>NUCLEOTIDE SEQUENCE [LARGE SCALE GENOMIC DNA]</scope>
    <source>
        <strain evidence="3 4">KBS708</strain>
        <plasmid evidence="3">1</plasmid>
        <plasmid evidence="4">Plasmid 1</plasmid>
    </source>
</reference>
<accession>W0RM81</accession>
<dbReference type="PROSITE" id="PS51257">
    <property type="entry name" value="PROKAR_LIPOPROTEIN"/>
    <property type="match status" value="1"/>
</dbReference>